<evidence type="ECO:0000313" key="1">
    <source>
        <dbReference type="EMBL" id="EMS70080.1"/>
    </source>
</evidence>
<dbReference type="PATRIC" id="fig|1195236.3.peg.4369"/>
<name>S0FFY7_RUMCE</name>
<dbReference type="EMBL" id="AORV01000060">
    <property type="protein sequence ID" value="EMS70080.1"/>
    <property type="molecule type" value="Genomic_DNA"/>
</dbReference>
<organism evidence="1 2">
    <name type="scientific">Ruminiclostridium cellobioparum subsp. termitidis CT1112</name>
    <dbReference type="NCBI Taxonomy" id="1195236"/>
    <lineage>
        <taxon>Bacteria</taxon>
        <taxon>Bacillati</taxon>
        <taxon>Bacillota</taxon>
        <taxon>Clostridia</taxon>
        <taxon>Eubacteriales</taxon>
        <taxon>Oscillospiraceae</taxon>
        <taxon>Ruminiclostridium</taxon>
    </lineage>
</organism>
<comment type="caution">
    <text evidence="1">The sequence shown here is derived from an EMBL/GenBank/DDBJ whole genome shotgun (WGS) entry which is preliminary data.</text>
</comment>
<dbReference type="STRING" id="1195236.CTER_4198"/>
<dbReference type="AlphaFoldDB" id="S0FFY7"/>
<dbReference type="CDD" id="cd10912">
    <property type="entry name" value="PIN_YacP-like"/>
    <property type="match status" value="1"/>
</dbReference>
<evidence type="ECO:0008006" key="3">
    <source>
        <dbReference type="Google" id="ProtNLM"/>
    </source>
</evidence>
<proteinExistence type="predicted"/>
<sequence length="170" mass="19805">MEYLVIDGYNVINQWTDLFDLKKDSLEDCRDRLLNMLSNYQGYKDIEIIVVFDAYMQKGGPNRVQDFDKLKVVYTKEGETADSFIERFVYLHGRSNLVKVVTSDFMEQIITMSSGGIRVSPREFRMEIQTDLKAADESGYKHKHPIKSNEIMSKVSPDIYEKLDKIRKGK</sequence>
<keyword evidence="2" id="KW-1185">Reference proteome</keyword>
<dbReference type="Proteomes" id="UP000014155">
    <property type="component" value="Unassembled WGS sequence"/>
</dbReference>
<dbReference type="InterPro" id="IPR010298">
    <property type="entry name" value="YacP-like"/>
</dbReference>
<protein>
    <recommendedName>
        <fullName evidence="3">RNA-binding protein</fullName>
    </recommendedName>
</protein>
<reference evidence="1 2" key="1">
    <citation type="journal article" date="2013" name="Genome Announc.">
        <title>Draft Genome Sequence of the Cellulolytic, Mesophilic, Anaerobic Bacterium Clostridium termitidis Strain CT1112 (DSM 5398).</title>
        <authorList>
            <person name="Lal S."/>
            <person name="Ramachandran U."/>
            <person name="Zhang X."/>
            <person name="Munir R."/>
            <person name="Sparling R."/>
            <person name="Levin D.B."/>
        </authorList>
    </citation>
    <scope>NUCLEOTIDE SEQUENCE [LARGE SCALE GENOMIC DNA]</scope>
    <source>
        <strain evidence="1 2">CT1112</strain>
    </source>
</reference>
<dbReference type="eggNOG" id="COG3688">
    <property type="taxonomic scope" value="Bacteria"/>
</dbReference>
<dbReference type="Pfam" id="PF05991">
    <property type="entry name" value="NYN_YacP"/>
    <property type="match status" value="1"/>
</dbReference>
<dbReference type="PANTHER" id="PTHR34547:SF1">
    <property type="entry name" value="YACP-LIKE NYN DOMAIN PROTEIN"/>
    <property type="match status" value="1"/>
</dbReference>
<gene>
    <name evidence="1" type="ORF">CTER_4198</name>
</gene>
<dbReference type="PANTHER" id="PTHR34547">
    <property type="entry name" value="YACP-LIKE NYN DOMAIN PROTEIN"/>
    <property type="match status" value="1"/>
</dbReference>
<accession>S0FFY7</accession>
<dbReference type="RefSeq" id="WP_004629156.1">
    <property type="nucleotide sequence ID" value="NZ_AORV01000060.1"/>
</dbReference>
<evidence type="ECO:0000313" key="2">
    <source>
        <dbReference type="Proteomes" id="UP000014155"/>
    </source>
</evidence>